<dbReference type="AlphaFoldDB" id="B3NC40"/>
<dbReference type="EMBL" id="CH954178">
    <property type="protein sequence ID" value="EDV50928.1"/>
    <property type="molecule type" value="Genomic_DNA"/>
</dbReference>
<dbReference type="PhylomeDB" id="B3NC40"/>
<gene>
    <name evidence="2" type="primary">Dere\GG15231</name>
    <name evidence="2" type="synonym">dere_GLEANR_15325</name>
    <name evidence="2" type="synonym">GG15231</name>
    <name evidence="2" type="ORF">Dere_GG15231</name>
</gene>
<feature type="chain" id="PRO_5002794480" evidence="1">
    <location>
        <begin position="18"/>
        <end position="154"/>
    </location>
</feature>
<dbReference type="Proteomes" id="UP000008711">
    <property type="component" value="Unassembled WGS sequence"/>
</dbReference>
<name>B3NC40_DROER</name>
<keyword evidence="3" id="KW-1185">Reference proteome</keyword>
<evidence type="ECO:0000313" key="3">
    <source>
        <dbReference type="Proteomes" id="UP000008711"/>
    </source>
</evidence>
<evidence type="ECO:0000256" key="1">
    <source>
        <dbReference type="SAM" id="SignalP"/>
    </source>
</evidence>
<dbReference type="OMA" id="CSRKFRE"/>
<evidence type="ECO:0000313" key="2">
    <source>
        <dbReference type="EMBL" id="EDV50928.1"/>
    </source>
</evidence>
<feature type="signal peptide" evidence="1">
    <location>
        <begin position="1"/>
        <end position="17"/>
    </location>
</feature>
<dbReference type="OrthoDB" id="8068183at2759"/>
<protein>
    <submittedName>
        <fullName evidence="2">Uncharacterized protein, isoform A</fullName>
    </submittedName>
</protein>
<keyword evidence="1" id="KW-0732">Signal</keyword>
<reference evidence="2 3" key="2">
    <citation type="journal article" date="2008" name="Bioinformatics">
        <title>Assembly reconciliation.</title>
        <authorList>
            <person name="Zimin A.V."/>
            <person name="Smith D.R."/>
            <person name="Sutton G."/>
            <person name="Yorke J.A."/>
        </authorList>
    </citation>
    <scope>NUCLEOTIDE SEQUENCE [LARGE SCALE GENOMIC DNA]</scope>
    <source>
        <strain evidence="2 3">TSC#14021-0224.01</strain>
    </source>
</reference>
<organism evidence="2 3">
    <name type="scientific">Drosophila erecta</name>
    <name type="common">Fruit fly</name>
    <dbReference type="NCBI Taxonomy" id="7220"/>
    <lineage>
        <taxon>Eukaryota</taxon>
        <taxon>Metazoa</taxon>
        <taxon>Ecdysozoa</taxon>
        <taxon>Arthropoda</taxon>
        <taxon>Hexapoda</taxon>
        <taxon>Insecta</taxon>
        <taxon>Pterygota</taxon>
        <taxon>Neoptera</taxon>
        <taxon>Endopterygota</taxon>
        <taxon>Diptera</taxon>
        <taxon>Brachycera</taxon>
        <taxon>Muscomorpha</taxon>
        <taxon>Ephydroidea</taxon>
        <taxon>Drosophilidae</taxon>
        <taxon>Drosophila</taxon>
        <taxon>Sophophora</taxon>
    </lineage>
</organism>
<dbReference type="eggNOG" id="ENOG502R21V">
    <property type="taxonomic scope" value="Eukaryota"/>
</dbReference>
<proteinExistence type="predicted"/>
<accession>B3NC40</accession>
<reference evidence="2 3" key="1">
    <citation type="journal article" date="2007" name="Nature">
        <title>Evolution of genes and genomes on the Drosophila phylogeny.</title>
        <authorList>
            <consortium name="Drosophila 12 Genomes Consortium"/>
            <person name="Clark A.G."/>
            <person name="Eisen M.B."/>
            <person name="Smith D.R."/>
            <person name="Bergman C.M."/>
            <person name="Oliver B."/>
            <person name="Markow T.A."/>
            <person name="Kaufman T.C."/>
            <person name="Kellis M."/>
            <person name="Gelbart W."/>
            <person name="Iyer V.N."/>
            <person name="Pollard D.A."/>
            <person name="Sackton T.B."/>
            <person name="Larracuente A.M."/>
            <person name="Singh N.D."/>
            <person name="Abad J.P."/>
            <person name="Abt D.N."/>
            <person name="Adryan B."/>
            <person name="Aguade M."/>
            <person name="Akashi H."/>
            <person name="Anderson W.W."/>
            <person name="Aquadro C.F."/>
            <person name="Ardell D.H."/>
            <person name="Arguello R."/>
            <person name="Artieri C.G."/>
            <person name="Barbash D.A."/>
            <person name="Barker D."/>
            <person name="Barsanti P."/>
            <person name="Batterham P."/>
            <person name="Batzoglou S."/>
            <person name="Begun D."/>
            <person name="Bhutkar A."/>
            <person name="Blanco E."/>
            <person name="Bosak S.A."/>
            <person name="Bradley R.K."/>
            <person name="Brand A.D."/>
            <person name="Brent M.R."/>
            <person name="Brooks A.N."/>
            <person name="Brown R.H."/>
            <person name="Butlin R.K."/>
            <person name="Caggese C."/>
            <person name="Calvi B.R."/>
            <person name="Bernardo de Carvalho A."/>
            <person name="Caspi A."/>
            <person name="Castrezana S."/>
            <person name="Celniker S.E."/>
            <person name="Chang J.L."/>
            <person name="Chapple C."/>
            <person name="Chatterji S."/>
            <person name="Chinwalla A."/>
            <person name="Civetta A."/>
            <person name="Clifton S.W."/>
            <person name="Comeron J.M."/>
            <person name="Costello J.C."/>
            <person name="Coyne J.A."/>
            <person name="Daub J."/>
            <person name="David R.G."/>
            <person name="Delcher A.L."/>
            <person name="Delehaunty K."/>
            <person name="Do C.B."/>
            <person name="Ebling H."/>
            <person name="Edwards K."/>
            <person name="Eickbush T."/>
            <person name="Evans J.D."/>
            <person name="Filipski A."/>
            <person name="Findeiss S."/>
            <person name="Freyhult E."/>
            <person name="Fulton L."/>
            <person name="Fulton R."/>
            <person name="Garcia A.C."/>
            <person name="Gardiner A."/>
            <person name="Garfield D.A."/>
            <person name="Garvin B.E."/>
            <person name="Gibson G."/>
            <person name="Gilbert D."/>
            <person name="Gnerre S."/>
            <person name="Godfrey J."/>
            <person name="Good R."/>
            <person name="Gotea V."/>
            <person name="Gravely B."/>
            <person name="Greenberg A.J."/>
            <person name="Griffiths-Jones S."/>
            <person name="Gross S."/>
            <person name="Guigo R."/>
            <person name="Gustafson E.A."/>
            <person name="Haerty W."/>
            <person name="Hahn M.W."/>
            <person name="Halligan D.L."/>
            <person name="Halpern A.L."/>
            <person name="Halter G.M."/>
            <person name="Han M.V."/>
            <person name="Heger A."/>
            <person name="Hillier L."/>
            <person name="Hinrichs A.S."/>
            <person name="Holmes I."/>
            <person name="Hoskins R.A."/>
            <person name="Hubisz M.J."/>
            <person name="Hultmark D."/>
            <person name="Huntley M.A."/>
            <person name="Jaffe D.B."/>
            <person name="Jagadeeshan S."/>
            <person name="Jeck W.R."/>
            <person name="Johnson J."/>
            <person name="Jones C.D."/>
            <person name="Jordan W.C."/>
            <person name="Karpen G.H."/>
            <person name="Kataoka E."/>
            <person name="Keightley P.D."/>
            <person name="Kheradpour P."/>
            <person name="Kirkness E.F."/>
            <person name="Koerich L.B."/>
            <person name="Kristiansen K."/>
            <person name="Kudrna D."/>
            <person name="Kulathinal R.J."/>
            <person name="Kumar S."/>
            <person name="Kwok R."/>
            <person name="Lander E."/>
            <person name="Langley C.H."/>
            <person name="Lapoint R."/>
            <person name="Lazzaro B.P."/>
            <person name="Lee S.J."/>
            <person name="Levesque L."/>
            <person name="Li R."/>
            <person name="Lin C.F."/>
            <person name="Lin M.F."/>
            <person name="Lindblad-Toh K."/>
            <person name="Llopart A."/>
            <person name="Long M."/>
            <person name="Low L."/>
            <person name="Lozovsky E."/>
            <person name="Lu J."/>
            <person name="Luo M."/>
            <person name="Machado C.A."/>
            <person name="Makalowski W."/>
            <person name="Marzo M."/>
            <person name="Matsuda M."/>
            <person name="Matzkin L."/>
            <person name="McAllister B."/>
            <person name="McBride C.S."/>
            <person name="McKernan B."/>
            <person name="McKernan K."/>
            <person name="Mendez-Lago M."/>
            <person name="Minx P."/>
            <person name="Mollenhauer M.U."/>
            <person name="Montooth K."/>
            <person name="Mount S.M."/>
            <person name="Mu X."/>
            <person name="Myers E."/>
            <person name="Negre B."/>
            <person name="Newfeld S."/>
            <person name="Nielsen R."/>
            <person name="Noor M.A."/>
            <person name="O'Grady P."/>
            <person name="Pachter L."/>
            <person name="Papaceit M."/>
            <person name="Parisi M.J."/>
            <person name="Parisi M."/>
            <person name="Parts L."/>
            <person name="Pedersen J.S."/>
            <person name="Pesole G."/>
            <person name="Phillippy A.M."/>
            <person name="Ponting C.P."/>
            <person name="Pop M."/>
            <person name="Porcelli D."/>
            <person name="Powell J.R."/>
            <person name="Prohaska S."/>
            <person name="Pruitt K."/>
            <person name="Puig M."/>
            <person name="Quesneville H."/>
            <person name="Ram K.R."/>
            <person name="Rand D."/>
            <person name="Rasmussen M.D."/>
            <person name="Reed L.K."/>
            <person name="Reenan R."/>
            <person name="Reily A."/>
            <person name="Remington K.A."/>
            <person name="Rieger T.T."/>
            <person name="Ritchie M.G."/>
            <person name="Robin C."/>
            <person name="Rogers Y.H."/>
            <person name="Rohde C."/>
            <person name="Rozas J."/>
            <person name="Rubenfield M.J."/>
            <person name="Ruiz A."/>
            <person name="Russo S."/>
            <person name="Salzberg S.L."/>
            <person name="Sanchez-Gracia A."/>
            <person name="Saranga D.J."/>
            <person name="Sato H."/>
            <person name="Schaeffer S.W."/>
            <person name="Schatz M.C."/>
            <person name="Schlenke T."/>
            <person name="Schwartz R."/>
            <person name="Segarra C."/>
            <person name="Singh R.S."/>
            <person name="Sirot L."/>
            <person name="Sirota M."/>
            <person name="Sisneros N.B."/>
            <person name="Smith C.D."/>
            <person name="Smith T.F."/>
            <person name="Spieth J."/>
            <person name="Stage D.E."/>
            <person name="Stark A."/>
            <person name="Stephan W."/>
            <person name="Strausberg R.L."/>
            <person name="Strempel S."/>
            <person name="Sturgill D."/>
            <person name="Sutton G."/>
            <person name="Sutton G.G."/>
            <person name="Tao W."/>
            <person name="Teichmann S."/>
            <person name="Tobari Y.N."/>
            <person name="Tomimura Y."/>
            <person name="Tsolas J.M."/>
            <person name="Valente V.L."/>
            <person name="Venter E."/>
            <person name="Venter J.C."/>
            <person name="Vicario S."/>
            <person name="Vieira F.G."/>
            <person name="Vilella A.J."/>
            <person name="Villasante A."/>
            <person name="Walenz B."/>
            <person name="Wang J."/>
            <person name="Wasserman M."/>
            <person name="Watts T."/>
            <person name="Wilson D."/>
            <person name="Wilson R.K."/>
            <person name="Wing R.A."/>
            <person name="Wolfner M.F."/>
            <person name="Wong A."/>
            <person name="Wong G.K."/>
            <person name="Wu C.I."/>
            <person name="Wu G."/>
            <person name="Yamamoto D."/>
            <person name="Yang H.P."/>
            <person name="Yang S.P."/>
            <person name="Yorke J.A."/>
            <person name="Yoshida K."/>
            <person name="Zdobnov E."/>
            <person name="Zhang P."/>
            <person name="Zhang Y."/>
            <person name="Zimin A.V."/>
            <person name="Baldwin J."/>
            <person name="Abdouelleil A."/>
            <person name="Abdulkadir J."/>
            <person name="Abebe A."/>
            <person name="Abera B."/>
            <person name="Abreu J."/>
            <person name="Acer S.C."/>
            <person name="Aftuck L."/>
            <person name="Alexander A."/>
            <person name="An P."/>
            <person name="Anderson E."/>
            <person name="Anderson S."/>
            <person name="Arachi H."/>
            <person name="Azer M."/>
            <person name="Bachantsang P."/>
            <person name="Barry A."/>
            <person name="Bayul T."/>
            <person name="Berlin A."/>
            <person name="Bessette D."/>
            <person name="Bloom T."/>
            <person name="Blye J."/>
            <person name="Boguslavskiy L."/>
            <person name="Bonnet C."/>
            <person name="Boukhgalter B."/>
            <person name="Bourzgui I."/>
            <person name="Brown A."/>
            <person name="Cahill P."/>
            <person name="Channer S."/>
            <person name="Cheshatsang Y."/>
            <person name="Chuda L."/>
            <person name="Citroen M."/>
            <person name="Collymore A."/>
            <person name="Cooke P."/>
            <person name="Costello M."/>
            <person name="D'Aco K."/>
            <person name="Daza R."/>
            <person name="De Haan G."/>
            <person name="DeGray S."/>
            <person name="DeMaso C."/>
            <person name="Dhargay N."/>
            <person name="Dooley K."/>
            <person name="Dooley E."/>
            <person name="Doricent M."/>
            <person name="Dorje P."/>
            <person name="Dorjee K."/>
            <person name="Dupes A."/>
            <person name="Elong R."/>
            <person name="Falk J."/>
            <person name="Farina A."/>
            <person name="Faro S."/>
            <person name="Ferguson D."/>
            <person name="Fisher S."/>
            <person name="Foley C.D."/>
            <person name="Franke A."/>
            <person name="Friedrich D."/>
            <person name="Gadbois L."/>
            <person name="Gearin G."/>
            <person name="Gearin C.R."/>
            <person name="Giannoukos G."/>
            <person name="Goode T."/>
            <person name="Graham J."/>
            <person name="Grandbois E."/>
            <person name="Grewal S."/>
            <person name="Gyaltsen K."/>
            <person name="Hafez N."/>
            <person name="Hagos B."/>
            <person name="Hall J."/>
            <person name="Henson C."/>
            <person name="Hollinger A."/>
            <person name="Honan T."/>
            <person name="Huard M.D."/>
            <person name="Hughes L."/>
            <person name="Hurhula B."/>
            <person name="Husby M.E."/>
            <person name="Kamat A."/>
            <person name="Kanga B."/>
            <person name="Kashin S."/>
            <person name="Khazanovich D."/>
            <person name="Kisner P."/>
            <person name="Lance K."/>
            <person name="Lara M."/>
            <person name="Lee W."/>
            <person name="Lennon N."/>
            <person name="Letendre F."/>
            <person name="LeVine R."/>
            <person name="Lipovsky A."/>
            <person name="Liu X."/>
            <person name="Liu J."/>
            <person name="Liu S."/>
            <person name="Lokyitsang T."/>
            <person name="Lokyitsang Y."/>
            <person name="Lubonja R."/>
            <person name="Lui A."/>
            <person name="MacDonald P."/>
            <person name="Magnisalis V."/>
            <person name="Maru K."/>
            <person name="Matthews C."/>
            <person name="McCusker W."/>
            <person name="McDonough S."/>
            <person name="Mehta T."/>
            <person name="Meldrim J."/>
            <person name="Meneus L."/>
            <person name="Mihai O."/>
            <person name="Mihalev A."/>
            <person name="Mihova T."/>
            <person name="Mittelman R."/>
            <person name="Mlenga V."/>
            <person name="Montmayeur A."/>
            <person name="Mulrain L."/>
            <person name="Navidi A."/>
            <person name="Naylor J."/>
            <person name="Negash T."/>
            <person name="Nguyen T."/>
            <person name="Nguyen N."/>
            <person name="Nicol R."/>
            <person name="Norbu C."/>
            <person name="Norbu N."/>
            <person name="Novod N."/>
            <person name="O'Neill B."/>
            <person name="Osman S."/>
            <person name="Markiewicz E."/>
            <person name="Oyono O.L."/>
            <person name="Patti C."/>
            <person name="Phunkhang P."/>
            <person name="Pierre F."/>
            <person name="Priest M."/>
            <person name="Raghuraman S."/>
            <person name="Rege F."/>
            <person name="Reyes R."/>
            <person name="Rise C."/>
            <person name="Rogov P."/>
            <person name="Ross K."/>
            <person name="Ryan E."/>
            <person name="Settipalli S."/>
            <person name="Shea T."/>
            <person name="Sherpa N."/>
            <person name="Shi L."/>
            <person name="Shih D."/>
            <person name="Sparrow T."/>
            <person name="Spaulding J."/>
            <person name="Stalker J."/>
            <person name="Stange-Thomann N."/>
            <person name="Stavropoulos S."/>
            <person name="Stone C."/>
            <person name="Strader C."/>
            <person name="Tesfaye S."/>
            <person name="Thomson T."/>
            <person name="Thoulutsang Y."/>
            <person name="Thoulutsang D."/>
            <person name="Topham K."/>
            <person name="Topping I."/>
            <person name="Tsamla T."/>
            <person name="Vassiliev H."/>
            <person name="Vo A."/>
            <person name="Wangchuk T."/>
            <person name="Wangdi T."/>
            <person name="Weiand M."/>
            <person name="Wilkinson J."/>
            <person name="Wilson A."/>
            <person name="Yadav S."/>
            <person name="Young G."/>
            <person name="Yu Q."/>
            <person name="Zembek L."/>
            <person name="Zhong D."/>
            <person name="Zimmer A."/>
            <person name="Zwirko Z."/>
            <person name="Jaffe D.B."/>
            <person name="Alvarez P."/>
            <person name="Brockman W."/>
            <person name="Butler J."/>
            <person name="Chin C."/>
            <person name="Gnerre S."/>
            <person name="Grabherr M."/>
            <person name="Kleber M."/>
            <person name="Mauceli E."/>
            <person name="MacCallum I."/>
        </authorList>
    </citation>
    <scope>NUCLEOTIDE SEQUENCE [LARGE SCALE GENOMIC DNA]</scope>
    <source>
        <strain evidence="2 3">TSC#14021-0224.01</strain>
    </source>
</reference>
<sequence>MKFFLLLALALVGIAAGAQLPDSATQGPNPQDIATPEPEYIDIDEPAPAAAPASRPVAAAPRPVFAAPAPLARPVVRPVARPVAVAQSFVQLPVQQQIVQRAQFVAPVAQQVVLPQQQLVGHTYSGRAGYQYRRPVYNETIKETPNKNKPRSKA</sequence>
<dbReference type="HOGENOM" id="CLU_1791663_0_0_1"/>